<gene>
    <name evidence="8" type="ORF">AMAG_09419</name>
</gene>
<keyword evidence="9" id="KW-1185">Reference proteome</keyword>
<feature type="domain" description="ELMO" evidence="5">
    <location>
        <begin position="387"/>
        <end position="476"/>
    </location>
</feature>
<dbReference type="AlphaFoldDB" id="A0A0L0SPF1"/>
<reference evidence="9" key="2">
    <citation type="submission" date="2009-11" db="EMBL/GenBank/DDBJ databases">
        <title>The Genome Sequence of Allomyces macrogynus strain ATCC 38327.</title>
        <authorList>
            <consortium name="The Broad Institute Genome Sequencing Platform"/>
            <person name="Russ C."/>
            <person name="Cuomo C."/>
            <person name="Shea T."/>
            <person name="Young S.K."/>
            <person name="Zeng Q."/>
            <person name="Koehrsen M."/>
            <person name="Haas B."/>
            <person name="Borodovsky M."/>
            <person name="Guigo R."/>
            <person name="Alvarado L."/>
            <person name="Berlin A."/>
            <person name="Borenstein D."/>
            <person name="Chen Z."/>
            <person name="Engels R."/>
            <person name="Freedman E."/>
            <person name="Gellesch M."/>
            <person name="Goldberg J."/>
            <person name="Griggs A."/>
            <person name="Gujja S."/>
            <person name="Heiman D."/>
            <person name="Hepburn T."/>
            <person name="Howarth C."/>
            <person name="Jen D."/>
            <person name="Larson L."/>
            <person name="Lewis B."/>
            <person name="Mehta T."/>
            <person name="Park D."/>
            <person name="Pearson M."/>
            <person name="Roberts A."/>
            <person name="Saif S."/>
            <person name="Shenoy N."/>
            <person name="Sisk P."/>
            <person name="Stolte C."/>
            <person name="Sykes S."/>
            <person name="Walk T."/>
            <person name="White J."/>
            <person name="Yandava C."/>
            <person name="Burger G."/>
            <person name="Gray M.W."/>
            <person name="Holland P.W.H."/>
            <person name="King N."/>
            <person name="Lang F.B.F."/>
            <person name="Roger A.J."/>
            <person name="Ruiz-Trillo I."/>
            <person name="Lander E."/>
            <person name="Nusbaum C."/>
        </authorList>
    </citation>
    <scope>NUCLEOTIDE SEQUENCE [LARGE SCALE GENOMIC DNA]</scope>
    <source>
        <strain evidence="9">ATCC 38327</strain>
    </source>
</reference>
<dbReference type="Gene3D" id="1.25.10.10">
    <property type="entry name" value="Leucine-rich Repeat Variant"/>
    <property type="match status" value="1"/>
</dbReference>
<dbReference type="EMBL" id="GG745344">
    <property type="protein sequence ID" value="KNE64396.1"/>
    <property type="molecule type" value="Genomic_DNA"/>
</dbReference>
<dbReference type="Pfam" id="PF16457">
    <property type="entry name" value="PH_12"/>
    <property type="match status" value="1"/>
</dbReference>
<protein>
    <recommendedName>
        <fullName evidence="10">ELMO domain-containing protein</fullName>
    </recommendedName>
</protein>
<evidence type="ECO:0000256" key="3">
    <source>
        <dbReference type="ARBA" id="ARBA00023036"/>
    </source>
</evidence>
<reference evidence="8 9" key="1">
    <citation type="submission" date="2009-11" db="EMBL/GenBank/DDBJ databases">
        <title>Annotation of Allomyces macrogynus ATCC 38327.</title>
        <authorList>
            <consortium name="The Broad Institute Genome Sequencing Platform"/>
            <person name="Russ C."/>
            <person name="Cuomo C."/>
            <person name="Burger G."/>
            <person name="Gray M.W."/>
            <person name="Holland P.W.H."/>
            <person name="King N."/>
            <person name="Lang F.B.F."/>
            <person name="Roger A.J."/>
            <person name="Ruiz-Trillo I."/>
            <person name="Young S.K."/>
            <person name="Zeng Q."/>
            <person name="Gargeya S."/>
            <person name="Fitzgerald M."/>
            <person name="Haas B."/>
            <person name="Abouelleil A."/>
            <person name="Alvarado L."/>
            <person name="Arachchi H.M."/>
            <person name="Berlin A."/>
            <person name="Chapman S.B."/>
            <person name="Gearin G."/>
            <person name="Goldberg J."/>
            <person name="Griggs A."/>
            <person name="Gujja S."/>
            <person name="Hansen M."/>
            <person name="Heiman D."/>
            <person name="Howarth C."/>
            <person name="Larimer J."/>
            <person name="Lui A."/>
            <person name="MacDonald P.J.P."/>
            <person name="McCowen C."/>
            <person name="Montmayeur A."/>
            <person name="Murphy C."/>
            <person name="Neiman D."/>
            <person name="Pearson M."/>
            <person name="Priest M."/>
            <person name="Roberts A."/>
            <person name="Saif S."/>
            <person name="Shea T."/>
            <person name="Sisk P."/>
            <person name="Stolte C."/>
            <person name="Sykes S."/>
            <person name="Wortman J."/>
            <person name="Nusbaum C."/>
            <person name="Birren B."/>
        </authorList>
    </citation>
    <scope>NUCLEOTIDE SEQUENCE [LARGE SCALE GENOMIC DNA]</scope>
    <source>
        <strain evidence="8 9">ATCC 38327</strain>
    </source>
</reference>
<dbReference type="InterPro" id="IPR001849">
    <property type="entry name" value="PH_domain"/>
</dbReference>
<evidence type="ECO:0000259" key="5">
    <source>
        <dbReference type="Pfam" id="PF04727"/>
    </source>
</evidence>
<dbReference type="GO" id="GO:0017124">
    <property type="term" value="F:SH3 domain binding"/>
    <property type="evidence" value="ECO:0007669"/>
    <property type="project" value="UniProtKB-KW"/>
</dbReference>
<proteinExistence type="predicted"/>
<evidence type="ECO:0008006" key="10">
    <source>
        <dbReference type="Google" id="ProtNLM"/>
    </source>
</evidence>
<dbReference type="InterPro" id="IPR011989">
    <property type="entry name" value="ARM-like"/>
</dbReference>
<evidence type="ECO:0000256" key="4">
    <source>
        <dbReference type="ARBA" id="ARBA00024863"/>
    </source>
</evidence>
<dbReference type="Proteomes" id="UP000054350">
    <property type="component" value="Unassembled WGS sequence"/>
</dbReference>
<keyword evidence="2" id="KW-0581">Phagocytosis</keyword>
<dbReference type="Pfam" id="PF11841">
    <property type="entry name" value="ELMO_ARM"/>
    <property type="match status" value="1"/>
</dbReference>
<dbReference type="InterPro" id="IPR006816">
    <property type="entry name" value="ELMO_dom"/>
</dbReference>
<evidence type="ECO:0000313" key="9">
    <source>
        <dbReference type="Proteomes" id="UP000054350"/>
    </source>
</evidence>
<keyword evidence="3" id="KW-0729">SH3-binding</keyword>
<dbReference type="InterPro" id="IPR011993">
    <property type="entry name" value="PH-like_dom_sf"/>
</dbReference>
<evidence type="ECO:0000256" key="2">
    <source>
        <dbReference type="ARBA" id="ARBA00022907"/>
    </source>
</evidence>
<organism evidence="8 9">
    <name type="scientific">Allomyces macrogynus (strain ATCC 38327)</name>
    <name type="common">Allomyces javanicus var. macrogynus</name>
    <dbReference type="NCBI Taxonomy" id="578462"/>
    <lineage>
        <taxon>Eukaryota</taxon>
        <taxon>Fungi</taxon>
        <taxon>Fungi incertae sedis</taxon>
        <taxon>Blastocladiomycota</taxon>
        <taxon>Blastocladiomycetes</taxon>
        <taxon>Blastocladiales</taxon>
        <taxon>Blastocladiaceae</taxon>
        <taxon>Allomyces</taxon>
    </lineage>
</organism>
<feature type="domain" description="ELMO armadillo-like helical" evidence="6">
    <location>
        <begin position="120"/>
        <end position="283"/>
    </location>
</feature>
<dbReference type="STRING" id="578462.A0A0L0SPF1"/>
<comment type="function">
    <text evidence="4">Involved in cytoskeletal rearrangements required for phagocytosis of apoptotic cells and cell motility. Acts in association with DOCK1 and CRK. Was initially proposed to be required in complex with DOCK1 to activate Rac Rho small GTPases. May enhance the guanine nucleotide exchange factor (GEF) activity of DOCK1.</text>
</comment>
<keyword evidence="1" id="KW-0053">Apoptosis</keyword>
<sequence length="815" mass="88579">MPKNVQVTVAWEKGTAPATIDVSQPMFLVIQQIVAAIPAFPLGGSGSGASPGDYCLRTLETDELISPENLLRNVKTGETIKIVPAPSLEAPEFRRRLASLDSMVQKRTLFAMQNRVKEEEFALAFVSAGGVEALKKLVLTSDGNSLAYALSALSNFMEEHSSLASQQSGLISSELISRLMHLVVTETLVNICRPATALLIRILQLTFTAAEADAARRKAMSATASADALAALTDNEVAASMELVHQVMVTSGKPLLAALIQRLSASEYVLQLHSLALINAVFKFALAGGVTPATTGSWANLTAVRPPLLVDMEKLNLRPVVARMMQLSSNEEKNKELVEFQTLTMQHLYRQKSLRLDSLDAVFDDECGIPDPQNVLQLLGCDAEVPADMARVGVLGADALCRFIAKYRSDFNEWAALPVETRPSLTKISSEITEYLSDFWELSTGFSTSTTLQPHILLFDQIHHLFIRLFRRLWEDTLDLNASLGMIRTELRHVLRNHALATMDALEKIVMGTPVSVIRDRHLKELEDEDEIMAHPIVRKLRDVVYKESFEFVKQQRLACLCAGAWFHLPPNASSAPPINLGSSTNHGSRKLAKSIVRFCRLSGTKKTLYYADFPEVLDKKPSLEQLTQRVDLANVADIVTGSTASAIHSSVPTMGGGGSSGMTSSSTSMSLATAAAVAAAAAAAANNFSGRRGVSPTPSSSSTTTTAMDLRSMHCFSLMQAGANDADLVSIMDLVCMTPTQYSEWTDGFNLLLNKGITNKDTAEFVQALTEIQLRIRLLDITADRIPLYQPAEVPPLPPDVSFFYEDVAGIGGP</sequence>
<feature type="domain" description="PH" evidence="7">
    <location>
        <begin position="553"/>
        <end position="674"/>
    </location>
</feature>
<dbReference type="GO" id="GO:0006915">
    <property type="term" value="P:apoptotic process"/>
    <property type="evidence" value="ECO:0007669"/>
    <property type="project" value="UniProtKB-KW"/>
</dbReference>
<dbReference type="SUPFAM" id="SSF48371">
    <property type="entry name" value="ARM repeat"/>
    <property type="match status" value="1"/>
</dbReference>
<evidence type="ECO:0000313" key="8">
    <source>
        <dbReference type="EMBL" id="KNE64396.1"/>
    </source>
</evidence>
<dbReference type="InterPro" id="IPR016024">
    <property type="entry name" value="ARM-type_fold"/>
</dbReference>
<dbReference type="InterPro" id="IPR024574">
    <property type="entry name" value="ELMO_ARM"/>
</dbReference>
<dbReference type="eggNOG" id="KOG2999">
    <property type="taxonomic scope" value="Eukaryota"/>
</dbReference>
<dbReference type="OrthoDB" id="28413at2759"/>
<evidence type="ECO:0000256" key="1">
    <source>
        <dbReference type="ARBA" id="ARBA00022703"/>
    </source>
</evidence>
<dbReference type="Gene3D" id="2.30.29.30">
    <property type="entry name" value="Pleckstrin-homology domain (PH domain)/Phosphotyrosine-binding domain (PTB)"/>
    <property type="match status" value="1"/>
</dbReference>
<dbReference type="OMA" id="CPHMKDL"/>
<name>A0A0L0SPF1_ALLM3</name>
<dbReference type="Pfam" id="PF04727">
    <property type="entry name" value="ELMO_CED12"/>
    <property type="match status" value="1"/>
</dbReference>
<dbReference type="VEuPathDB" id="FungiDB:AMAG_09419"/>
<accession>A0A0L0SPF1</accession>
<evidence type="ECO:0000259" key="7">
    <source>
        <dbReference type="Pfam" id="PF16457"/>
    </source>
</evidence>
<evidence type="ECO:0000259" key="6">
    <source>
        <dbReference type="Pfam" id="PF11841"/>
    </source>
</evidence>